<dbReference type="Pfam" id="PF00636">
    <property type="entry name" value="Ribonuclease_3"/>
    <property type="match status" value="1"/>
</dbReference>
<evidence type="ECO:0000256" key="19">
    <source>
        <dbReference type="ARBA" id="ARBA00078955"/>
    </source>
</evidence>
<feature type="compositionally biased region" description="Pro residues" evidence="22">
    <location>
        <begin position="422"/>
        <end position="431"/>
    </location>
</feature>
<proteinExistence type="inferred from homology"/>
<evidence type="ECO:0000256" key="18">
    <source>
        <dbReference type="ARBA" id="ARBA00032486"/>
    </source>
</evidence>
<dbReference type="PROSITE" id="PS00517">
    <property type="entry name" value="RNASE_3_1"/>
    <property type="match status" value="2"/>
</dbReference>
<comment type="catalytic activity">
    <reaction evidence="1">
        <text>Endonucleolytic cleavage to 5'-phosphomonoester.</text>
        <dbReference type="EC" id="3.1.26.3"/>
    </reaction>
</comment>
<dbReference type="HAMAP" id="MF_00104">
    <property type="entry name" value="RNase_III"/>
    <property type="match status" value="1"/>
</dbReference>
<dbReference type="InterPro" id="IPR044442">
    <property type="entry name" value="RNAse_III_DSRM__animal"/>
</dbReference>
<accession>A0AAJ7UGQ5</accession>
<dbReference type="PANTHER" id="PTHR11207">
    <property type="entry name" value="RIBONUCLEASE III"/>
    <property type="match status" value="1"/>
</dbReference>
<dbReference type="InterPro" id="IPR036389">
    <property type="entry name" value="RNase_III_sf"/>
</dbReference>
<feature type="compositionally biased region" description="Low complexity" evidence="22">
    <location>
        <begin position="884"/>
        <end position="898"/>
    </location>
</feature>
<evidence type="ECO:0000256" key="10">
    <source>
        <dbReference type="ARBA" id="ARBA00022723"/>
    </source>
</evidence>
<feature type="compositionally biased region" description="Pro residues" evidence="22">
    <location>
        <begin position="131"/>
        <end position="143"/>
    </location>
</feature>
<evidence type="ECO:0000256" key="6">
    <source>
        <dbReference type="ARBA" id="ARBA00012177"/>
    </source>
</evidence>
<dbReference type="Proteomes" id="UP001318040">
    <property type="component" value="Chromosome 64"/>
</dbReference>
<dbReference type="Gene3D" id="1.10.1520.10">
    <property type="entry name" value="Ribonuclease III domain"/>
    <property type="match status" value="2"/>
</dbReference>
<feature type="compositionally biased region" description="Pro residues" evidence="22">
    <location>
        <begin position="12"/>
        <end position="41"/>
    </location>
</feature>
<dbReference type="GeneID" id="116957850"/>
<keyword evidence="17" id="KW-0539">Nucleus</keyword>
<evidence type="ECO:0000256" key="15">
    <source>
        <dbReference type="ARBA" id="ARBA00022884"/>
    </source>
</evidence>
<dbReference type="PROSITE" id="PS50142">
    <property type="entry name" value="RNASE_3_2"/>
    <property type="match status" value="2"/>
</dbReference>
<dbReference type="FunFam" id="1.10.1520.10:FF:000002">
    <property type="entry name" value="Drosha ribonuclease III"/>
    <property type="match status" value="1"/>
</dbReference>
<feature type="compositionally biased region" description="Basic and acidic residues" evidence="22">
    <location>
        <begin position="468"/>
        <end position="480"/>
    </location>
</feature>
<dbReference type="FunFam" id="3.30.160.20:FF:000012">
    <property type="entry name" value="Drosha ribonuclease III"/>
    <property type="match status" value="1"/>
</dbReference>
<feature type="compositionally biased region" description="Pro residues" evidence="22">
    <location>
        <begin position="98"/>
        <end position="122"/>
    </location>
</feature>
<keyword evidence="11" id="KW-0677">Repeat</keyword>
<dbReference type="RefSeq" id="XP_032836155.1">
    <property type="nucleotide sequence ID" value="XM_032980264.1"/>
</dbReference>
<evidence type="ECO:0000256" key="5">
    <source>
        <dbReference type="ARBA" id="ARBA00010183"/>
    </source>
</evidence>
<feature type="compositionally biased region" description="Gly residues" evidence="22">
    <location>
        <begin position="610"/>
        <end position="621"/>
    </location>
</feature>
<feature type="compositionally biased region" description="Polar residues" evidence="22">
    <location>
        <begin position="170"/>
        <end position="220"/>
    </location>
</feature>
<comment type="subcellular location">
    <subcellularLocation>
        <location evidence="4">Nucleus</location>
    </subcellularLocation>
</comment>
<keyword evidence="8" id="KW-0690">Ribosome biogenesis</keyword>
<feature type="region of interest" description="Disordered" evidence="22">
    <location>
        <begin position="1"/>
        <end position="522"/>
    </location>
</feature>
<evidence type="ECO:0000256" key="4">
    <source>
        <dbReference type="ARBA" id="ARBA00004123"/>
    </source>
</evidence>
<dbReference type="SUPFAM" id="SSF54768">
    <property type="entry name" value="dsRNA-binding domain-like"/>
    <property type="match status" value="1"/>
</dbReference>
<dbReference type="CDD" id="cd19877">
    <property type="entry name" value="DSRM_RNAse_III_meta_like"/>
    <property type="match status" value="1"/>
</dbReference>
<evidence type="ECO:0000256" key="7">
    <source>
        <dbReference type="ARBA" id="ARBA00017706"/>
    </source>
</evidence>
<keyword evidence="10" id="KW-0479">Metal-binding</keyword>
<keyword evidence="13" id="KW-0378">Hydrolase</keyword>
<keyword evidence="14" id="KW-0460">Magnesium</keyword>
<evidence type="ECO:0000256" key="12">
    <source>
        <dbReference type="ARBA" id="ARBA00022759"/>
    </source>
</evidence>
<dbReference type="InterPro" id="IPR000999">
    <property type="entry name" value="RNase_III_dom"/>
</dbReference>
<dbReference type="SUPFAM" id="SSF69065">
    <property type="entry name" value="RNase III domain-like"/>
    <property type="match status" value="2"/>
</dbReference>
<organism evidence="25 27">
    <name type="scientific">Petromyzon marinus</name>
    <name type="common">Sea lamprey</name>
    <dbReference type="NCBI Taxonomy" id="7757"/>
    <lineage>
        <taxon>Eukaryota</taxon>
        <taxon>Metazoa</taxon>
        <taxon>Chordata</taxon>
        <taxon>Craniata</taxon>
        <taxon>Vertebrata</taxon>
        <taxon>Cyclostomata</taxon>
        <taxon>Hyperoartia</taxon>
        <taxon>Petromyzontiformes</taxon>
        <taxon>Petromyzontidae</taxon>
        <taxon>Petromyzon</taxon>
    </lineage>
</organism>
<protein>
    <recommendedName>
        <fullName evidence="7">Ribonuclease 3</fullName>
        <ecNumber evidence="6">3.1.26.3</ecNumber>
    </recommendedName>
    <alternativeName>
        <fullName evidence="18">Ribonuclease III</fullName>
    </alternativeName>
    <alternativeName>
        <fullName evidence="19 20">protein Drosha</fullName>
    </alternativeName>
</protein>
<evidence type="ECO:0000313" key="29">
    <source>
        <dbReference type="RefSeq" id="XP_032836158.1"/>
    </source>
</evidence>
<evidence type="ECO:0000256" key="3">
    <source>
        <dbReference type="ARBA" id="ARBA00001946"/>
    </source>
</evidence>
<dbReference type="Pfam" id="PF26050">
    <property type="entry name" value="Helical_CED_Drosha"/>
    <property type="match status" value="1"/>
</dbReference>
<feature type="domain" description="RNase III" evidence="24">
    <location>
        <begin position="1005"/>
        <end position="1185"/>
    </location>
</feature>
<feature type="domain" description="RNase III" evidence="24">
    <location>
        <begin position="1236"/>
        <end position="1361"/>
    </location>
</feature>
<name>A0AAJ7UGQ5_PETMA</name>
<evidence type="ECO:0000256" key="11">
    <source>
        <dbReference type="ARBA" id="ARBA00022737"/>
    </source>
</evidence>
<dbReference type="GO" id="GO:0031053">
    <property type="term" value="P:primary miRNA processing"/>
    <property type="evidence" value="ECO:0007669"/>
    <property type="project" value="TreeGrafter"/>
</dbReference>
<feature type="region of interest" description="Disordered" evidence="22">
    <location>
        <begin position="567"/>
        <end position="621"/>
    </location>
</feature>
<dbReference type="PANTHER" id="PTHR11207:SF0">
    <property type="entry name" value="RIBONUCLEASE 3"/>
    <property type="match status" value="1"/>
</dbReference>
<dbReference type="GO" id="GO:0004525">
    <property type="term" value="F:ribonuclease III activity"/>
    <property type="evidence" value="ECO:0007669"/>
    <property type="project" value="UniProtKB-EC"/>
</dbReference>
<dbReference type="Pfam" id="PF14622">
    <property type="entry name" value="Ribonucleas_3_3"/>
    <property type="match status" value="1"/>
</dbReference>
<dbReference type="Pfam" id="PF00035">
    <property type="entry name" value="dsrm"/>
    <property type="match status" value="1"/>
</dbReference>
<evidence type="ECO:0000256" key="13">
    <source>
        <dbReference type="ARBA" id="ARBA00022801"/>
    </source>
</evidence>
<dbReference type="InterPro" id="IPR014720">
    <property type="entry name" value="dsRBD_dom"/>
</dbReference>
<keyword evidence="12" id="KW-0255">Endonuclease</keyword>
<evidence type="ECO:0000313" key="27">
    <source>
        <dbReference type="RefSeq" id="XP_032836156.1"/>
    </source>
</evidence>
<dbReference type="GO" id="GO:0006364">
    <property type="term" value="P:rRNA processing"/>
    <property type="evidence" value="ECO:0007669"/>
    <property type="project" value="InterPro"/>
</dbReference>
<gene>
    <name evidence="26 27 28 29" type="primary">DROSHA</name>
</gene>
<feature type="compositionally biased region" description="Low complexity" evidence="22">
    <location>
        <begin position="587"/>
        <end position="598"/>
    </location>
</feature>
<reference evidence="26 27" key="1">
    <citation type="submission" date="2025-04" db="UniProtKB">
        <authorList>
            <consortium name="RefSeq"/>
        </authorList>
    </citation>
    <scope>IDENTIFICATION</scope>
    <source>
        <tissue evidence="26 27">Sperm</tissue>
    </source>
</reference>
<dbReference type="RefSeq" id="XP_032836157.1">
    <property type="nucleotide sequence ID" value="XM_032980266.1"/>
</dbReference>
<evidence type="ECO:0000256" key="2">
    <source>
        <dbReference type="ARBA" id="ARBA00001936"/>
    </source>
</evidence>
<evidence type="ECO:0000256" key="8">
    <source>
        <dbReference type="ARBA" id="ARBA00022517"/>
    </source>
</evidence>
<evidence type="ECO:0000259" key="24">
    <source>
        <dbReference type="PROSITE" id="PS50142"/>
    </source>
</evidence>
<keyword evidence="25" id="KW-1185">Reference proteome</keyword>
<feature type="compositionally biased region" description="Polar residues" evidence="22">
    <location>
        <begin position="228"/>
        <end position="321"/>
    </location>
</feature>
<evidence type="ECO:0000256" key="22">
    <source>
        <dbReference type="SAM" id="MobiDB-lite"/>
    </source>
</evidence>
<dbReference type="RefSeq" id="XP_032836156.1">
    <property type="nucleotide sequence ID" value="XM_032980265.1"/>
</dbReference>
<comment type="similarity">
    <text evidence="5">Belongs to the ribonuclease III family.</text>
</comment>
<dbReference type="GO" id="GO:0031054">
    <property type="term" value="P:pre-miRNA processing"/>
    <property type="evidence" value="ECO:0007669"/>
    <property type="project" value="InterPro"/>
</dbReference>
<dbReference type="SMART" id="SM00535">
    <property type="entry name" value="RIBOc"/>
    <property type="match status" value="2"/>
</dbReference>
<evidence type="ECO:0000256" key="21">
    <source>
        <dbReference type="PROSITE-ProRule" id="PRU00266"/>
    </source>
</evidence>
<feature type="region of interest" description="Disordered" evidence="22">
    <location>
        <begin position="873"/>
        <end position="898"/>
    </location>
</feature>
<dbReference type="CDD" id="cd00593">
    <property type="entry name" value="RIBOc"/>
    <property type="match status" value="2"/>
</dbReference>
<evidence type="ECO:0000256" key="17">
    <source>
        <dbReference type="ARBA" id="ARBA00023242"/>
    </source>
</evidence>
<keyword evidence="15 21" id="KW-0694">RNA-binding</keyword>
<feature type="region of interest" description="Disordered" evidence="22">
    <location>
        <begin position="1477"/>
        <end position="1562"/>
    </location>
</feature>
<dbReference type="InterPro" id="IPR058938">
    <property type="entry name" value="Helical_CED_Drosha"/>
</dbReference>
<evidence type="ECO:0000256" key="20">
    <source>
        <dbReference type="ARBA" id="ARBA00083702"/>
    </source>
</evidence>
<evidence type="ECO:0000256" key="9">
    <source>
        <dbReference type="ARBA" id="ARBA00022722"/>
    </source>
</evidence>
<dbReference type="GO" id="GO:0003723">
    <property type="term" value="F:RNA binding"/>
    <property type="evidence" value="ECO:0007669"/>
    <property type="project" value="UniProtKB-UniRule"/>
</dbReference>
<evidence type="ECO:0000313" key="28">
    <source>
        <dbReference type="RefSeq" id="XP_032836157.1"/>
    </source>
</evidence>
<evidence type="ECO:0000256" key="1">
    <source>
        <dbReference type="ARBA" id="ARBA00000109"/>
    </source>
</evidence>
<evidence type="ECO:0000259" key="23">
    <source>
        <dbReference type="PROSITE" id="PS50137"/>
    </source>
</evidence>
<feature type="domain" description="DRBM" evidence="23">
    <location>
        <begin position="1388"/>
        <end position="1462"/>
    </location>
</feature>
<dbReference type="SMART" id="SM00358">
    <property type="entry name" value="DSRM"/>
    <property type="match status" value="1"/>
</dbReference>
<dbReference type="PROSITE" id="PS50137">
    <property type="entry name" value="DS_RBD"/>
    <property type="match status" value="1"/>
</dbReference>
<evidence type="ECO:0000256" key="14">
    <source>
        <dbReference type="ARBA" id="ARBA00022842"/>
    </source>
</evidence>
<feature type="compositionally biased region" description="Polar residues" evidence="22">
    <location>
        <begin position="335"/>
        <end position="359"/>
    </location>
</feature>
<dbReference type="Gene3D" id="3.30.160.20">
    <property type="match status" value="1"/>
</dbReference>
<feature type="compositionally biased region" description="Acidic residues" evidence="22">
    <location>
        <begin position="599"/>
        <end position="609"/>
    </location>
</feature>
<evidence type="ECO:0000256" key="16">
    <source>
        <dbReference type="ARBA" id="ARBA00023211"/>
    </source>
</evidence>
<evidence type="ECO:0000313" key="26">
    <source>
        <dbReference type="RefSeq" id="XP_032836155.1"/>
    </source>
</evidence>
<dbReference type="EC" id="3.1.26.3" evidence="6"/>
<dbReference type="GO" id="GO:0070877">
    <property type="term" value="C:microprocessor complex"/>
    <property type="evidence" value="ECO:0007669"/>
    <property type="project" value="TreeGrafter"/>
</dbReference>
<sequence length="1562" mass="174868">MSFPPWGRAPYLGPPPPPFPQGPPSFVGPPRGPPQPVPPPVRVTGPPQNYPPAGRVMAPPQGYHPPPPPHTGRVFGPPQSYPPPAGRAMGPPHSSYTLPPPITRGGAAPPPAPPFPPPPMAPPHCGGFPFAPGPPPFGTPPPSHGGGRPGLPPPAGGPRNENWIRASAPRNENWTSASGPRNENWTSASGPRNENWSSASGPRNENWTGTSGPRNENWNPASGPRNENWISASGPRNENWTATSGPRNENWNPASGPRNENWTGTSGPRNENWTSASTPQNENWTGTSTPRKENWTGTSGPRNENWTGASGPRNENWTGTSGPRKENWTGASGPRNENWSSASGARNENWNSTVGPQNENWKKPVGPRNENWNPPVGPRNLDVPSEAARREGRGSLVPRNVDVAPEGGWREGRGSVGGRRGPSPPSPPPSRPSLSRKRSRSESRERRHRSSRRSGDRESSRRRRSGSRGREGRRHDDPSPRRPSPRPHAGRCRGEGADPPSSSPAPTATLPPRHEDFNPERPVWVRCSTSESYFSLDPLDQVGESTAVGTSLLTTLCEEFEQRLGRRRRDARASRPHWEPPPSQGHSCGVSDSSSSSDSESESESECGSEGEGGGAAGGGLGALDVVEEIRRRKSHPDRLHTELWFNDPGQMNDGPLCKCSARARSTGIRHAIYPGEEPIEACRPTGNNAGRLFHYRVTVSPATNFLTDRPTVIDYDDHEYIFEGFSLLSHSPLKDVTLCKVVRFNIDYSIIFLEETLPQNFTVRGLELLSSFIFSDLLELHDWDLSGPQFPDGRSSCPRFHFFPRFVRSLPDNGKEVLSLHQVLLFLLRCADPLVSAHQEAELRSWADARWQRFAEECKGMIVTNPVTKPTSVRIDQLDRDPSQGSQGSQGSLDDSSPIIVHFGIRPAQLSYAGDPQYQKLWRSYLKLRHLLANSPKGKASYKQRLMQREEALQRIRQKNSMRREVTVELSSRGFYRTGLRSDVCQHAMMLPVLTHHIRYHQCLQHLETLLGYRFNNRELLQLAMTHPSHHLNFGMNPDHARNALSNCGVRQPTYGDRRAQHLHQRKKGINTLINIMSRLGHQEPTPSRISHNERLEFLGDAVVEFLSSVHLYFLFPSLEEGGLATYRTAIVQNQHLAILAKKLQLDAFMLYAHGPDLCRESDLRHAMANCFEALIGALYDEGGMDVARQLFGRLLFDEENLREVWLNYPQHPLQSQEPGTDRHLVAASPVLRSLTELEVSIGVDFSHIRLLARAFTLRTVGFNHLTLGHNQRMEFLGDSIMQMVTTEYLYRHFPEHHEGHLTLLRSSLVNNRTQAKVALDLGLPNFAINNDKTQRSFMRTKVLADLLESFLSALYIDKDLQYVRCFMDVCFFPRLKEFILNQDWNDPKSQLQQCCLTLRTEGREPDIPVYKILQTLGPSHARTYTVAVYFKGERLGCGTGQSIQRAEMKAAQDALEKHNFPQMIYQKRFMERKYGRDARHGDVETRRRGDAEARRRGDNKSRRRGDAETRGHGDAETRGHGDAEKRRDAETRGHRDAEKRRDAETETRAHGDSESQRHSR</sequence>
<dbReference type="RefSeq" id="XP_032836158.1">
    <property type="nucleotide sequence ID" value="XM_032980267.1"/>
</dbReference>
<dbReference type="InterPro" id="IPR011907">
    <property type="entry name" value="RNase_III"/>
</dbReference>
<dbReference type="KEGG" id="pmrn:116957850"/>
<keyword evidence="9" id="KW-0540">Nuclease</keyword>
<dbReference type="CTD" id="29102"/>
<comment type="cofactor">
    <cofactor evidence="2">
        <name>Mn(2+)</name>
        <dbReference type="ChEBI" id="CHEBI:29035"/>
    </cofactor>
</comment>
<dbReference type="GO" id="GO:0046872">
    <property type="term" value="F:metal ion binding"/>
    <property type="evidence" value="ECO:0007669"/>
    <property type="project" value="UniProtKB-KW"/>
</dbReference>
<comment type="cofactor">
    <cofactor evidence="3">
        <name>Mg(2+)</name>
        <dbReference type="ChEBI" id="CHEBI:18420"/>
    </cofactor>
</comment>
<keyword evidence="16" id="KW-0464">Manganese</keyword>
<evidence type="ECO:0000313" key="25">
    <source>
        <dbReference type="Proteomes" id="UP001318040"/>
    </source>
</evidence>
<feature type="compositionally biased region" description="Low complexity" evidence="22">
    <location>
        <begin position="1"/>
        <end position="11"/>
    </location>
</feature>